<reference evidence="11" key="2">
    <citation type="submission" date="2025-08" db="UniProtKB">
        <authorList>
            <consortium name="Ensembl"/>
        </authorList>
    </citation>
    <scope>IDENTIFICATION</scope>
</reference>
<evidence type="ECO:0000313" key="12">
    <source>
        <dbReference type="Proteomes" id="UP000005207"/>
    </source>
</evidence>
<evidence type="ECO:0000256" key="7">
    <source>
        <dbReference type="ARBA" id="ARBA00023136"/>
    </source>
</evidence>
<dbReference type="GO" id="GO:0005886">
    <property type="term" value="C:plasma membrane"/>
    <property type="evidence" value="ECO:0007669"/>
    <property type="project" value="UniProtKB-ARBA"/>
</dbReference>
<organism evidence="11 12">
    <name type="scientific">Oreochromis niloticus</name>
    <name type="common">Nile tilapia</name>
    <name type="synonym">Tilapia nilotica</name>
    <dbReference type="NCBI Taxonomy" id="8128"/>
    <lineage>
        <taxon>Eukaryota</taxon>
        <taxon>Metazoa</taxon>
        <taxon>Chordata</taxon>
        <taxon>Craniata</taxon>
        <taxon>Vertebrata</taxon>
        <taxon>Euteleostomi</taxon>
        <taxon>Actinopterygii</taxon>
        <taxon>Neopterygii</taxon>
        <taxon>Teleostei</taxon>
        <taxon>Neoteleostei</taxon>
        <taxon>Acanthomorphata</taxon>
        <taxon>Ovalentaria</taxon>
        <taxon>Cichlomorphae</taxon>
        <taxon>Cichliformes</taxon>
        <taxon>Cichlidae</taxon>
        <taxon>African cichlids</taxon>
        <taxon>Pseudocrenilabrinae</taxon>
        <taxon>Oreochromini</taxon>
        <taxon>Oreochromis</taxon>
    </lineage>
</organism>
<evidence type="ECO:0000256" key="9">
    <source>
        <dbReference type="ARBA" id="ARBA00023180"/>
    </source>
</evidence>
<accession>A0A669DQM6</accession>
<evidence type="ECO:0000256" key="2">
    <source>
        <dbReference type="ARBA" id="ARBA00008921"/>
    </source>
</evidence>
<evidence type="ECO:0000313" key="11">
    <source>
        <dbReference type="Ensembl" id="ENSONIP00000061175.1"/>
    </source>
</evidence>
<keyword evidence="8" id="KW-0675">Receptor</keyword>
<dbReference type="Ensembl" id="ENSONIT00000093067.1">
    <property type="protein sequence ID" value="ENSONIP00000061175.1"/>
    <property type="gene ID" value="ENSONIG00000042731.1"/>
</dbReference>
<dbReference type="PANTHER" id="PTHR48423">
    <property type="entry name" value="INTERLEUKIN-27 RECEPTOR SUBUNIT ALPHA"/>
    <property type="match status" value="1"/>
</dbReference>
<evidence type="ECO:0000256" key="3">
    <source>
        <dbReference type="ARBA" id="ARBA00022692"/>
    </source>
</evidence>
<feature type="transmembrane region" description="Helical" evidence="10">
    <location>
        <begin position="6"/>
        <end position="25"/>
    </location>
</feature>
<evidence type="ECO:0000256" key="4">
    <source>
        <dbReference type="ARBA" id="ARBA00022729"/>
    </source>
</evidence>
<evidence type="ECO:0000256" key="6">
    <source>
        <dbReference type="ARBA" id="ARBA00022989"/>
    </source>
</evidence>
<keyword evidence="9" id="KW-0325">Glycoprotein</keyword>
<protein>
    <submittedName>
        <fullName evidence="11">Uncharacterized protein</fullName>
    </submittedName>
</protein>
<evidence type="ECO:0000256" key="10">
    <source>
        <dbReference type="SAM" id="Phobius"/>
    </source>
</evidence>
<dbReference type="InterPro" id="IPR013783">
    <property type="entry name" value="Ig-like_fold"/>
</dbReference>
<evidence type="ECO:0000256" key="8">
    <source>
        <dbReference type="ARBA" id="ARBA00023170"/>
    </source>
</evidence>
<dbReference type="SUPFAM" id="SSF49265">
    <property type="entry name" value="Fibronectin type III"/>
    <property type="match status" value="1"/>
</dbReference>
<gene>
    <name evidence="11" type="primary">il23r</name>
</gene>
<dbReference type="CDD" id="cd00063">
    <property type="entry name" value="FN3"/>
    <property type="match status" value="1"/>
</dbReference>
<dbReference type="Proteomes" id="UP000005207">
    <property type="component" value="Linkage group LG23"/>
</dbReference>
<name>A0A669DQM6_ORENI</name>
<dbReference type="GeneTree" id="ENSGT00940000159829"/>
<dbReference type="InterPro" id="IPR052672">
    <property type="entry name" value="Type1_Cytokine_Rcpt_Type2"/>
</dbReference>
<comment type="subcellular location">
    <subcellularLocation>
        <location evidence="1">Membrane</location>
        <topology evidence="1">Single-pass type I membrane protein</topology>
    </subcellularLocation>
</comment>
<dbReference type="PANTHER" id="PTHR48423:SF2">
    <property type="entry name" value="INTERLEUKIN-12 RECEPTOR SUBUNIT BETA-2"/>
    <property type="match status" value="1"/>
</dbReference>
<evidence type="ECO:0000256" key="5">
    <source>
        <dbReference type="ARBA" id="ARBA00022737"/>
    </source>
</evidence>
<dbReference type="Gene3D" id="2.60.40.10">
    <property type="entry name" value="Immunoglobulins"/>
    <property type="match status" value="2"/>
</dbReference>
<dbReference type="InterPro" id="IPR003961">
    <property type="entry name" value="FN3_dom"/>
</dbReference>
<keyword evidence="7 10" id="KW-0472">Membrane</keyword>
<keyword evidence="12" id="KW-1185">Reference proteome</keyword>
<reference evidence="11" key="3">
    <citation type="submission" date="2025-09" db="UniProtKB">
        <authorList>
            <consortium name="Ensembl"/>
        </authorList>
    </citation>
    <scope>IDENTIFICATION</scope>
</reference>
<keyword evidence="4" id="KW-0732">Signal</keyword>
<dbReference type="InterPro" id="IPR036116">
    <property type="entry name" value="FN3_sf"/>
</dbReference>
<proteinExistence type="inferred from homology"/>
<comment type="similarity">
    <text evidence="2">Belongs to the type I cytokine receptor family. Type 2 subfamily.</text>
</comment>
<dbReference type="AlphaFoldDB" id="A0A669DQM6"/>
<keyword evidence="3 10" id="KW-0812">Transmembrane</keyword>
<reference evidence="12" key="1">
    <citation type="submission" date="2012-01" db="EMBL/GenBank/DDBJ databases">
        <title>The Genome Sequence of Oreochromis niloticus (Nile Tilapia).</title>
        <authorList>
            <consortium name="Broad Institute Genome Assembly Team"/>
            <consortium name="Broad Institute Sequencing Platform"/>
            <person name="Di Palma F."/>
            <person name="Johnson J."/>
            <person name="Lander E.S."/>
            <person name="Lindblad-Toh K."/>
        </authorList>
    </citation>
    <scope>NUCLEOTIDE SEQUENCE [LARGE SCALE GENOMIC DNA]</scope>
</reference>
<keyword evidence="6 10" id="KW-1133">Transmembrane helix</keyword>
<sequence>MTLSSVIWRCIIVLLTFSINYFPLLHVGCQRAITSGYLTAEPAPLFLMGSNLTVYCHTDKCDRSSKISMKLNGKPVDKWERINCTTVKFHLPSIWIPLSAAICWQTSDYMTKLVDGLDLLAGLPPDKPDTITCETARSSSLINCSWTRGQETYLPTLYNISVNRENGSQIRLFQIQGADKITIPRRMLDENTTYLIIITASNHFGTSQSDPVVLRVKDIVIPESPIIMKIEFQSNSVAAILQWKSNESSVHLRPHVKLRTNNTSWEMRAGVELSKNLIRTDNLTHLTEYEFQMKICNTAPELTRTNASSITARKALLCSKWSPSMRKTSPGKGPSQQLQVWRKVERQGTDGQRNVTVLWKPLPPEDFSGKVIEYDIFLDNGQKLKTCAAEYFQCAVQLPAEVSSLSISAVTTYGKSPPADVILKQSGIAILPTADDSAVFVSWSWTTGNYPLKQEEELQYYVMEWTNVPGKGLWWQKLPKDLNSTSITGTLTTEPLGNLSVHIRTSNASSDFFF</sequence>
<evidence type="ECO:0000256" key="1">
    <source>
        <dbReference type="ARBA" id="ARBA00004479"/>
    </source>
</evidence>
<keyword evidence="5" id="KW-0677">Repeat</keyword>